<gene>
    <name evidence="2" type="ORF">OBBRIDRAFT_808371</name>
</gene>
<evidence type="ECO:0000313" key="3">
    <source>
        <dbReference type="Proteomes" id="UP000250043"/>
    </source>
</evidence>
<keyword evidence="3" id="KW-1185">Reference proteome</keyword>
<evidence type="ECO:0000313" key="2">
    <source>
        <dbReference type="EMBL" id="OCH84258.1"/>
    </source>
</evidence>
<accession>A0A8E2AGW7</accession>
<organism evidence="2 3">
    <name type="scientific">Obba rivulosa</name>
    <dbReference type="NCBI Taxonomy" id="1052685"/>
    <lineage>
        <taxon>Eukaryota</taxon>
        <taxon>Fungi</taxon>
        <taxon>Dikarya</taxon>
        <taxon>Basidiomycota</taxon>
        <taxon>Agaricomycotina</taxon>
        <taxon>Agaricomycetes</taxon>
        <taxon>Polyporales</taxon>
        <taxon>Gelatoporiaceae</taxon>
        <taxon>Obba</taxon>
    </lineage>
</organism>
<dbReference type="AlphaFoldDB" id="A0A8E2AGW7"/>
<evidence type="ECO:0000256" key="1">
    <source>
        <dbReference type="SAM" id="MobiDB-lite"/>
    </source>
</evidence>
<feature type="compositionally biased region" description="Basic and acidic residues" evidence="1">
    <location>
        <begin position="79"/>
        <end position="91"/>
    </location>
</feature>
<name>A0A8E2AGW7_9APHY</name>
<protein>
    <submittedName>
        <fullName evidence="2">Uncharacterized protein</fullName>
    </submittedName>
</protein>
<sequence>MPLIAVGAFSQGVSRMLCGSLTGALCLTEVKWTQALQLMTDYAAMNTYAVSVVGVNYMTSISVAAYTEPNGGEGQAASEDARKSSLTEGHGRAPRASTVSQSAAISITLLTSIAFWRAENMLRMHIVAKIILHAEIGKNLRYLYVAVEKCITSAEMSIICFYSIHDRKCYD</sequence>
<reference evidence="2 3" key="1">
    <citation type="submission" date="2016-07" db="EMBL/GenBank/DDBJ databases">
        <title>Draft genome of the white-rot fungus Obba rivulosa 3A-2.</title>
        <authorList>
            <consortium name="DOE Joint Genome Institute"/>
            <person name="Miettinen O."/>
            <person name="Riley R."/>
            <person name="Acob R."/>
            <person name="Barry K."/>
            <person name="Cullen D."/>
            <person name="De Vries R."/>
            <person name="Hainaut M."/>
            <person name="Hatakka A."/>
            <person name="Henrissat B."/>
            <person name="Hilden K."/>
            <person name="Kuo R."/>
            <person name="Labutti K."/>
            <person name="Lipzen A."/>
            <person name="Makela M.R."/>
            <person name="Sandor L."/>
            <person name="Spatafora J.W."/>
            <person name="Grigoriev I.V."/>
            <person name="Hibbett D.S."/>
        </authorList>
    </citation>
    <scope>NUCLEOTIDE SEQUENCE [LARGE SCALE GENOMIC DNA]</scope>
    <source>
        <strain evidence="2 3">3A-2</strain>
    </source>
</reference>
<dbReference type="Proteomes" id="UP000250043">
    <property type="component" value="Unassembled WGS sequence"/>
</dbReference>
<proteinExistence type="predicted"/>
<feature type="region of interest" description="Disordered" evidence="1">
    <location>
        <begin position="72"/>
        <end position="95"/>
    </location>
</feature>
<dbReference type="EMBL" id="KV722698">
    <property type="protein sequence ID" value="OCH84258.1"/>
    <property type="molecule type" value="Genomic_DNA"/>
</dbReference>